<organism evidence="2 3">
    <name type="scientific">Amycolatopsis bartoniae</name>
    <dbReference type="NCBI Taxonomy" id="941986"/>
    <lineage>
        <taxon>Bacteria</taxon>
        <taxon>Bacillati</taxon>
        <taxon>Actinomycetota</taxon>
        <taxon>Actinomycetes</taxon>
        <taxon>Pseudonocardiales</taxon>
        <taxon>Pseudonocardiaceae</taxon>
        <taxon>Amycolatopsis</taxon>
    </lineage>
</organism>
<reference evidence="2" key="1">
    <citation type="journal article" date="2014" name="Int. J. Syst. Evol. Microbiol.">
        <title>Complete genome sequence of Corynebacterium casei LMG S-19264T (=DSM 44701T), isolated from a smear-ripened cheese.</title>
        <authorList>
            <consortium name="US DOE Joint Genome Institute (JGI-PGF)"/>
            <person name="Walter F."/>
            <person name="Albersmeier A."/>
            <person name="Kalinowski J."/>
            <person name="Ruckert C."/>
        </authorList>
    </citation>
    <scope>NUCLEOTIDE SEQUENCE</scope>
    <source>
        <strain evidence="2">CGMCC 4.7679</strain>
    </source>
</reference>
<dbReference type="EMBL" id="BNAV01000002">
    <property type="protein sequence ID" value="GHF47072.1"/>
    <property type="molecule type" value="Genomic_DNA"/>
</dbReference>
<reference evidence="2" key="2">
    <citation type="submission" date="2020-09" db="EMBL/GenBank/DDBJ databases">
        <authorList>
            <person name="Sun Q."/>
            <person name="Zhou Y."/>
        </authorList>
    </citation>
    <scope>NUCLEOTIDE SEQUENCE</scope>
    <source>
        <strain evidence="2">CGMCC 4.7679</strain>
    </source>
</reference>
<gene>
    <name evidence="2" type="ORF">GCM10017566_20250</name>
</gene>
<evidence type="ECO:0008006" key="4">
    <source>
        <dbReference type="Google" id="ProtNLM"/>
    </source>
</evidence>
<sequence length="221" mass="23356">MRKLWLFLVAGVLAACSAAPAAPAPAPPSPSPSVSDQQRVLAAMLTRDEVAKYGLNVAQGPVSVLPNETSRPSLGKPCGQRLASDGRISSAAQADLYTSDGDVHLQVHQVLARYRAAGTTTVQEVEQALTCSHDTDAVGLATTVTGKISVPQAPGVERQVAYCEDDPEMGSRHCYVFAAQGNYAMMLDFQAVSRNRADAKKLLDQRVPALTPALETVLSRG</sequence>
<dbReference type="Proteomes" id="UP000658656">
    <property type="component" value="Unassembled WGS sequence"/>
</dbReference>
<dbReference type="AlphaFoldDB" id="A0A8H9IW10"/>
<dbReference type="PROSITE" id="PS51257">
    <property type="entry name" value="PROKAR_LIPOPROTEIN"/>
    <property type="match status" value="1"/>
</dbReference>
<protein>
    <recommendedName>
        <fullName evidence="4">Sensor domain-containing protein</fullName>
    </recommendedName>
</protein>
<evidence type="ECO:0000313" key="3">
    <source>
        <dbReference type="Proteomes" id="UP000658656"/>
    </source>
</evidence>
<dbReference type="RefSeq" id="WP_183176507.1">
    <property type="nucleotide sequence ID" value="NZ_BNAV01000002.1"/>
</dbReference>
<feature type="signal peptide" evidence="1">
    <location>
        <begin position="1"/>
        <end position="21"/>
    </location>
</feature>
<keyword evidence="1" id="KW-0732">Signal</keyword>
<evidence type="ECO:0000313" key="2">
    <source>
        <dbReference type="EMBL" id="GHF47072.1"/>
    </source>
</evidence>
<feature type="chain" id="PRO_5034473461" description="Sensor domain-containing protein" evidence="1">
    <location>
        <begin position="22"/>
        <end position="221"/>
    </location>
</feature>
<comment type="caution">
    <text evidence="2">The sequence shown here is derived from an EMBL/GenBank/DDBJ whole genome shotgun (WGS) entry which is preliminary data.</text>
</comment>
<name>A0A8H9IW10_9PSEU</name>
<keyword evidence="3" id="KW-1185">Reference proteome</keyword>
<evidence type="ECO:0000256" key="1">
    <source>
        <dbReference type="SAM" id="SignalP"/>
    </source>
</evidence>
<proteinExistence type="predicted"/>
<accession>A0A8H9IW10</accession>